<reference evidence="4" key="1">
    <citation type="submission" date="2022-11" db="EMBL/GenBank/DDBJ databases">
        <title>Minimal conservation of predation-associated metabolite biosynthetic gene clusters underscores biosynthetic potential of Myxococcota including descriptions for ten novel species: Archangium lansinium sp. nov., Myxococcus landrumus sp. nov., Nannocystis bai.</title>
        <authorList>
            <person name="Ahearne A."/>
            <person name="Stevens C."/>
            <person name="Phillips K."/>
        </authorList>
    </citation>
    <scope>NUCLEOTIDE SEQUENCE</scope>
    <source>
        <strain evidence="4">Na p29</strain>
    </source>
</reference>
<dbReference type="EMBL" id="JAPNKE010000002">
    <property type="protein sequence ID" value="MCY1006756.1"/>
    <property type="molecule type" value="Genomic_DNA"/>
</dbReference>
<dbReference type="InterPro" id="IPR000667">
    <property type="entry name" value="Peptidase_S13"/>
</dbReference>
<evidence type="ECO:0000256" key="2">
    <source>
        <dbReference type="ARBA" id="ARBA00022801"/>
    </source>
</evidence>
<evidence type="ECO:0000256" key="1">
    <source>
        <dbReference type="ARBA" id="ARBA00006096"/>
    </source>
</evidence>
<evidence type="ECO:0000313" key="4">
    <source>
        <dbReference type="EMBL" id="MCY1006756.1"/>
    </source>
</evidence>
<dbReference type="InterPro" id="IPR012338">
    <property type="entry name" value="Beta-lactam/transpept-like"/>
</dbReference>
<organism evidence="4 5">
    <name type="scientific">Nannocystis pusilla</name>
    <dbReference type="NCBI Taxonomy" id="889268"/>
    <lineage>
        <taxon>Bacteria</taxon>
        <taxon>Pseudomonadati</taxon>
        <taxon>Myxococcota</taxon>
        <taxon>Polyangia</taxon>
        <taxon>Nannocystales</taxon>
        <taxon>Nannocystaceae</taxon>
        <taxon>Nannocystis</taxon>
    </lineage>
</organism>
<keyword evidence="5" id="KW-1185">Reference proteome</keyword>
<dbReference type="RefSeq" id="WP_267769117.1">
    <property type="nucleotide sequence ID" value="NZ_JAPNKE010000002.1"/>
</dbReference>
<dbReference type="GO" id="GO:0000270">
    <property type="term" value="P:peptidoglycan metabolic process"/>
    <property type="evidence" value="ECO:0007669"/>
    <property type="project" value="TreeGrafter"/>
</dbReference>
<keyword evidence="4" id="KW-0121">Carboxypeptidase</keyword>
<sequence>MHVWPAAAGAITLVAAAVLAFEGGALTRMVAPVPYAMSLGTGDGEPRRDAYVEVVVVPDELPPPTAEERLLSRLEAVSRAVEQVRGGAGGPPIALDTAGLDTAIRKIVAPLERLASVSVHVRDLASDTVLFDFQGDVPLNPASNNKLLTTAAALDLLGADYRFETRVLRHGEDLVVVGEGDPSFDHVALAALADEIAARTDLASLTRIVVDDDAFSPRRLAPGFSDTAIGLSYQAPSGALSLDFNTVEITVAPAAEGPVVKLFPDSTHVVIDNRATIGSGVPTVRTYARGEGDALETVVEVTGKIRRRAKPVLVRRRISDPGLYTGGALAVMLAARSQDAPLPVVRGRAPTYGHGAEPVTRRDSAPLAVIAADALAFSNNFMAEQLLRTVGWRVTQSPGDWDNGSQVVLGYWRALGLDPNALVFENGSGMSDLGRVTTSGLVDLIAVAGRVRAEEGGLLSALPVAGERGTMVSRLRKSGKRVRAKTGTLDGVSGLTGVITAEDGTPQVGFSILINVDDGRVAVAAKRKRAEDKIVMTVLRHLDAWAAAGGASKPTAAAAAPAPASAAPADPPAG</sequence>
<accession>A0A9X3EUC4</accession>
<dbReference type="Gene3D" id="3.40.710.10">
    <property type="entry name" value="DD-peptidase/beta-lactamase superfamily"/>
    <property type="match status" value="2"/>
</dbReference>
<protein>
    <submittedName>
        <fullName evidence="4">D-alanyl-D-alanine carboxypeptidase/D-alanyl-D-alanine-endopeptidase</fullName>
        <ecNumber evidence="4">3.4.16.4</ecNumber>
    </submittedName>
</protein>
<evidence type="ECO:0000256" key="3">
    <source>
        <dbReference type="SAM" id="MobiDB-lite"/>
    </source>
</evidence>
<dbReference type="PANTHER" id="PTHR30023">
    <property type="entry name" value="D-ALANYL-D-ALANINE CARBOXYPEPTIDASE"/>
    <property type="match status" value="1"/>
</dbReference>
<dbReference type="PANTHER" id="PTHR30023:SF0">
    <property type="entry name" value="PENICILLIN-SENSITIVE CARBOXYPEPTIDASE A"/>
    <property type="match status" value="1"/>
</dbReference>
<dbReference type="NCBIfam" id="TIGR00666">
    <property type="entry name" value="PBP4"/>
    <property type="match status" value="1"/>
</dbReference>
<gene>
    <name evidence="4" type="primary">dacB</name>
    <name evidence="4" type="ORF">OV079_14580</name>
</gene>
<feature type="region of interest" description="Disordered" evidence="3">
    <location>
        <begin position="553"/>
        <end position="574"/>
    </location>
</feature>
<keyword evidence="2 4" id="KW-0378">Hydrolase</keyword>
<keyword evidence="4" id="KW-0645">Protease</keyword>
<dbReference type="EC" id="3.4.16.4" evidence="4"/>
<dbReference type="Proteomes" id="UP001150924">
    <property type="component" value="Unassembled WGS sequence"/>
</dbReference>
<proteinExistence type="inferred from homology"/>
<dbReference type="AlphaFoldDB" id="A0A9X3EUC4"/>
<dbReference type="Pfam" id="PF02113">
    <property type="entry name" value="Peptidase_S13"/>
    <property type="match status" value="1"/>
</dbReference>
<comment type="similarity">
    <text evidence="1">Belongs to the peptidase S13 family.</text>
</comment>
<dbReference type="GO" id="GO:0006508">
    <property type="term" value="P:proteolysis"/>
    <property type="evidence" value="ECO:0007669"/>
    <property type="project" value="InterPro"/>
</dbReference>
<evidence type="ECO:0000313" key="5">
    <source>
        <dbReference type="Proteomes" id="UP001150924"/>
    </source>
</evidence>
<name>A0A9X3EUC4_9BACT</name>
<dbReference type="GO" id="GO:0009002">
    <property type="term" value="F:serine-type D-Ala-D-Ala carboxypeptidase activity"/>
    <property type="evidence" value="ECO:0007669"/>
    <property type="project" value="UniProtKB-EC"/>
</dbReference>
<dbReference type="SUPFAM" id="SSF56601">
    <property type="entry name" value="beta-lactamase/transpeptidase-like"/>
    <property type="match status" value="1"/>
</dbReference>
<dbReference type="PRINTS" id="PR00922">
    <property type="entry name" value="DADACBPTASE3"/>
</dbReference>
<dbReference type="Gene3D" id="3.50.80.20">
    <property type="entry name" value="D-Ala-D-Ala carboxypeptidase C, peptidase S13"/>
    <property type="match status" value="1"/>
</dbReference>
<comment type="caution">
    <text evidence="4">The sequence shown here is derived from an EMBL/GenBank/DDBJ whole genome shotgun (WGS) entry which is preliminary data.</text>
</comment>
<feature type="compositionally biased region" description="Low complexity" evidence="3">
    <location>
        <begin position="553"/>
        <end position="568"/>
    </location>
</feature>